<comment type="caution">
    <text evidence="1">The sequence shown here is derived from an EMBL/GenBank/DDBJ whole genome shotgun (WGS) entry which is preliminary data.</text>
</comment>
<gene>
    <name evidence="1" type="ORF">BC742_2660</name>
</gene>
<sequence>MSTQLIKVDFNIELAKKISAGEISGKITTRDGQDVEIIKFNKKGDYPIVALVGKDETIRCYSTNGDWDMKYNHGAGNNYAPLDLVLQIPQRERFKQGDIIKVDKIIFILEEYKSSTSASCYVIFQSGTVYYSETLYSVHLWDKARLATDEEKISLFEAMAFQGSQCEEDEE</sequence>
<evidence type="ECO:0000313" key="1">
    <source>
        <dbReference type="EMBL" id="RKT49306.1"/>
    </source>
</evidence>
<protein>
    <submittedName>
        <fullName evidence="1">Uncharacterized protein</fullName>
    </submittedName>
</protein>
<proteinExistence type="predicted"/>
<reference evidence="1 2" key="1">
    <citation type="submission" date="2018-10" db="EMBL/GenBank/DDBJ databases">
        <title>Genomic Encyclopedia of Archaeal and Bacterial Type Strains, Phase II (KMG-II): from individual species to whole genera.</title>
        <authorList>
            <person name="Goeker M."/>
        </authorList>
    </citation>
    <scope>NUCLEOTIDE SEQUENCE [LARGE SCALE GENOMIC DNA]</scope>
    <source>
        <strain evidence="1 2">NSB1</strain>
    </source>
</reference>
<name>A0A495VJ17_9BACT</name>
<organism evidence="1 2">
    <name type="scientific">Coprobacter fastidiosus NSB1 = JCM 33896</name>
    <dbReference type="NCBI Taxonomy" id="1349822"/>
    <lineage>
        <taxon>Bacteria</taxon>
        <taxon>Pseudomonadati</taxon>
        <taxon>Bacteroidota</taxon>
        <taxon>Bacteroidia</taxon>
        <taxon>Bacteroidales</taxon>
        <taxon>Barnesiellaceae</taxon>
        <taxon>Coprobacter</taxon>
    </lineage>
</organism>
<evidence type="ECO:0000313" key="2">
    <source>
        <dbReference type="Proteomes" id="UP000269493"/>
    </source>
</evidence>
<dbReference type="OrthoDB" id="956034at68336"/>
<dbReference type="EMBL" id="RBXN01000012">
    <property type="protein sequence ID" value="RKT49306.1"/>
    <property type="molecule type" value="Genomic_DNA"/>
</dbReference>
<keyword evidence="2" id="KW-1185">Reference proteome</keyword>
<dbReference type="RefSeq" id="WP_147404915.1">
    <property type="nucleotide sequence ID" value="NZ_KI440794.1"/>
</dbReference>
<accession>A0A495VJ17</accession>
<dbReference type="AlphaFoldDB" id="A0A495VJ17"/>
<dbReference type="Proteomes" id="UP000269493">
    <property type="component" value="Unassembled WGS sequence"/>
</dbReference>
<dbReference type="GeneID" id="92927774"/>